<dbReference type="EMBL" id="CAJHJT010000034">
    <property type="protein sequence ID" value="CAD7003179.1"/>
    <property type="molecule type" value="Genomic_DNA"/>
</dbReference>
<evidence type="ECO:0000313" key="2">
    <source>
        <dbReference type="Proteomes" id="UP000606786"/>
    </source>
</evidence>
<sequence length="56" mass="6257">MHADENISINSAKILPNWGIRWTTSSVNLLQGSQQIDTTSLKDMQSKHCNKQQTTG</sequence>
<comment type="caution">
    <text evidence="1">The sequence shown here is derived from an EMBL/GenBank/DDBJ whole genome shotgun (WGS) entry which is preliminary data.</text>
</comment>
<accession>A0A811UVG6</accession>
<dbReference type="AlphaFoldDB" id="A0A811UVG6"/>
<feature type="non-terminal residue" evidence="1">
    <location>
        <position position="56"/>
    </location>
</feature>
<proteinExistence type="predicted"/>
<reference evidence="1" key="1">
    <citation type="submission" date="2020-11" db="EMBL/GenBank/DDBJ databases">
        <authorList>
            <person name="Whitehead M."/>
        </authorList>
    </citation>
    <scope>NUCLEOTIDE SEQUENCE</scope>
    <source>
        <strain evidence="1">EGII</strain>
    </source>
</reference>
<protein>
    <submittedName>
        <fullName evidence="1">(Mediterranean fruit fly) hypothetical protein</fullName>
    </submittedName>
</protein>
<keyword evidence="2" id="KW-1185">Reference proteome</keyword>
<gene>
    <name evidence="1" type="ORF">CCAP1982_LOCUS11641</name>
</gene>
<dbReference type="Proteomes" id="UP000606786">
    <property type="component" value="Unassembled WGS sequence"/>
</dbReference>
<organism evidence="1 2">
    <name type="scientific">Ceratitis capitata</name>
    <name type="common">Mediterranean fruit fly</name>
    <name type="synonym">Tephritis capitata</name>
    <dbReference type="NCBI Taxonomy" id="7213"/>
    <lineage>
        <taxon>Eukaryota</taxon>
        <taxon>Metazoa</taxon>
        <taxon>Ecdysozoa</taxon>
        <taxon>Arthropoda</taxon>
        <taxon>Hexapoda</taxon>
        <taxon>Insecta</taxon>
        <taxon>Pterygota</taxon>
        <taxon>Neoptera</taxon>
        <taxon>Endopterygota</taxon>
        <taxon>Diptera</taxon>
        <taxon>Brachycera</taxon>
        <taxon>Muscomorpha</taxon>
        <taxon>Tephritoidea</taxon>
        <taxon>Tephritidae</taxon>
        <taxon>Ceratitis</taxon>
        <taxon>Ceratitis</taxon>
    </lineage>
</organism>
<name>A0A811UVG6_CERCA</name>
<evidence type="ECO:0000313" key="1">
    <source>
        <dbReference type="EMBL" id="CAD7003179.1"/>
    </source>
</evidence>